<feature type="active site" description="Proton acceptor" evidence="6">
    <location>
        <position position="350"/>
    </location>
</feature>
<dbReference type="EC" id="2.3.1.9" evidence="2"/>
<feature type="active site" description="Proton acceptor" evidence="6">
    <location>
        <position position="380"/>
    </location>
</feature>
<feature type="domain" description="Thiolase C-terminal" evidence="9">
    <location>
        <begin position="271"/>
        <end position="393"/>
    </location>
</feature>
<evidence type="ECO:0000259" key="9">
    <source>
        <dbReference type="Pfam" id="PF02803"/>
    </source>
</evidence>
<dbReference type="Pfam" id="PF00108">
    <property type="entry name" value="Thiolase_N"/>
    <property type="match status" value="1"/>
</dbReference>
<dbReference type="PROSITE" id="PS00099">
    <property type="entry name" value="THIOLASE_3"/>
    <property type="match status" value="1"/>
</dbReference>
<dbReference type="InterPro" id="IPR020610">
    <property type="entry name" value="Thiolase_AS"/>
</dbReference>
<protein>
    <recommendedName>
        <fullName evidence="2">acetyl-CoA C-acetyltransferase</fullName>
        <ecNumber evidence="2">2.3.1.9</ecNumber>
    </recommendedName>
    <alternativeName>
        <fullName evidence="5">Acetoacetyl-CoA thiolase</fullName>
    </alternativeName>
</protein>
<dbReference type="EMBL" id="JAAAMU010000007">
    <property type="protein sequence ID" value="NBC70395.1"/>
    <property type="molecule type" value="Genomic_DNA"/>
</dbReference>
<dbReference type="GO" id="GO:0003985">
    <property type="term" value="F:acetyl-CoA C-acetyltransferase activity"/>
    <property type="evidence" value="ECO:0007669"/>
    <property type="project" value="UniProtKB-EC"/>
</dbReference>
<proteinExistence type="inferred from homology"/>
<evidence type="ECO:0000313" key="11">
    <source>
        <dbReference type="Proteomes" id="UP000558113"/>
    </source>
</evidence>
<dbReference type="RefSeq" id="WP_161699297.1">
    <property type="nucleotide sequence ID" value="NZ_JAAAMU010000007.1"/>
</dbReference>
<dbReference type="PANTHER" id="PTHR18919:SF107">
    <property type="entry name" value="ACETYL-COA ACETYLTRANSFERASE, CYTOSOLIC"/>
    <property type="match status" value="1"/>
</dbReference>
<accession>A0A7X5C1L0</accession>
<dbReference type="Gene3D" id="3.40.47.10">
    <property type="match status" value="2"/>
</dbReference>
<dbReference type="PIRSF" id="PIRSF000429">
    <property type="entry name" value="Ac-CoA_Ac_transf"/>
    <property type="match status" value="1"/>
</dbReference>
<organism evidence="10 11">
    <name type="scientific">Paenibacillus sacheonensis</name>
    <dbReference type="NCBI Taxonomy" id="742054"/>
    <lineage>
        <taxon>Bacteria</taxon>
        <taxon>Bacillati</taxon>
        <taxon>Bacillota</taxon>
        <taxon>Bacilli</taxon>
        <taxon>Bacillales</taxon>
        <taxon>Paenibacillaceae</taxon>
        <taxon>Paenibacillus</taxon>
    </lineage>
</organism>
<dbReference type="Proteomes" id="UP000558113">
    <property type="component" value="Unassembled WGS sequence"/>
</dbReference>
<dbReference type="SUPFAM" id="SSF53901">
    <property type="entry name" value="Thiolase-like"/>
    <property type="match status" value="2"/>
</dbReference>
<dbReference type="FunFam" id="3.40.47.10:FF:000010">
    <property type="entry name" value="Acetyl-CoA acetyltransferase (Thiolase)"/>
    <property type="match status" value="1"/>
</dbReference>
<gene>
    <name evidence="10" type="ORF">GT003_15450</name>
</gene>
<dbReference type="OrthoDB" id="9764892at2"/>
<dbReference type="PROSITE" id="PS00737">
    <property type="entry name" value="THIOLASE_2"/>
    <property type="match status" value="1"/>
</dbReference>
<evidence type="ECO:0000256" key="3">
    <source>
        <dbReference type="ARBA" id="ARBA00022679"/>
    </source>
</evidence>
<keyword evidence="4 7" id="KW-0012">Acyltransferase</keyword>
<name>A0A7X5C1L0_9BACL</name>
<dbReference type="PANTHER" id="PTHR18919">
    <property type="entry name" value="ACETYL-COA C-ACYLTRANSFERASE"/>
    <property type="match status" value="1"/>
</dbReference>
<comment type="similarity">
    <text evidence="1 7">Belongs to the thiolase-like superfamily. Thiolase family.</text>
</comment>
<dbReference type="PROSITE" id="PS00098">
    <property type="entry name" value="THIOLASE_1"/>
    <property type="match status" value="1"/>
</dbReference>
<evidence type="ECO:0000256" key="2">
    <source>
        <dbReference type="ARBA" id="ARBA00012705"/>
    </source>
</evidence>
<dbReference type="InterPro" id="IPR002155">
    <property type="entry name" value="Thiolase"/>
</dbReference>
<keyword evidence="11" id="KW-1185">Reference proteome</keyword>
<evidence type="ECO:0000256" key="5">
    <source>
        <dbReference type="ARBA" id="ARBA00030755"/>
    </source>
</evidence>
<feature type="active site" description="Acyl-thioester intermediate" evidence="6">
    <location>
        <position position="88"/>
    </location>
</feature>
<dbReference type="AlphaFoldDB" id="A0A7X5C1L0"/>
<comment type="caution">
    <text evidence="10">The sequence shown here is derived from an EMBL/GenBank/DDBJ whole genome shotgun (WGS) entry which is preliminary data.</text>
</comment>
<dbReference type="InterPro" id="IPR016039">
    <property type="entry name" value="Thiolase-like"/>
</dbReference>
<keyword evidence="3 7" id="KW-0808">Transferase</keyword>
<dbReference type="InterPro" id="IPR020613">
    <property type="entry name" value="Thiolase_CS"/>
</dbReference>
<feature type="domain" description="Thiolase N-terminal" evidence="8">
    <location>
        <begin position="4"/>
        <end position="262"/>
    </location>
</feature>
<dbReference type="InterPro" id="IPR020615">
    <property type="entry name" value="Thiolase_acyl_enz_int_AS"/>
</dbReference>
<evidence type="ECO:0000256" key="4">
    <source>
        <dbReference type="ARBA" id="ARBA00023315"/>
    </source>
</evidence>
<dbReference type="InterPro" id="IPR020617">
    <property type="entry name" value="Thiolase_C"/>
</dbReference>
<dbReference type="InterPro" id="IPR020616">
    <property type="entry name" value="Thiolase_N"/>
</dbReference>
<sequence length="398" mass="41281">MKEVVIVSGVRTAIGSFQGSLASVPATELGAIVIREALSRAGLRDGQVDEVIMGNVLQAGLGQNPARQAWIRAGFTNEVPAMTINKVCGSGLKAVVLGTQAIRAGDADIVVAGGMENMSRAPYVLNEARAGLRMGDAPLVDAMLSDGLRCAINDVHMGITAENVAARYGVSREEQDAYAAMSQQRAERAIETGAFLREIVPVRVPLKKDEPLVFDKDEYPRPGTTAESLGRLKPAFRQDGTVTPGNASGINDGAAALVLMSADKAGELGIRPLATVRGYASSAIDPSIMGMGAHAATSRLLSSAGIGSPADIDLFELNEAFAAQAIAVARALGVDEGRLNVNGGAIALGHPIGASGARILVTLLHELERRDGRTGVAGLCIGGGQGIAMMIERRGELR</sequence>
<reference evidence="10 11" key="1">
    <citation type="submission" date="2020-01" db="EMBL/GenBank/DDBJ databases">
        <title>Paenibacillus soybeanensis sp. nov. isolated from the nodules of soybean (Glycine max(L.) Merr).</title>
        <authorList>
            <person name="Wang H."/>
        </authorList>
    </citation>
    <scope>NUCLEOTIDE SEQUENCE [LARGE SCALE GENOMIC DNA]</scope>
    <source>
        <strain evidence="10 11">DSM 23054</strain>
    </source>
</reference>
<evidence type="ECO:0000313" key="10">
    <source>
        <dbReference type="EMBL" id="NBC70395.1"/>
    </source>
</evidence>
<dbReference type="NCBIfam" id="TIGR01930">
    <property type="entry name" value="AcCoA-C-Actrans"/>
    <property type="match status" value="1"/>
</dbReference>
<evidence type="ECO:0000256" key="1">
    <source>
        <dbReference type="ARBA" id="ARBA00010982"/>
    </source>
</evidence>
<dbReference type="CDD" id="cd00751">
    <property type="entry name" value="thiolase"/>
    <property type="match status" value="1"/>
</dbReference>
<evidence type="ECO:0000259" key="8">
    <source>
        <dbReference type="Pfam" id="PF00108"/>
    </source>
</evidence>
<evidence type="ECO:0000256" key="7">
    <source>
        <dbReference type="RuleBase" id="RU003557"/>
    </source>
</evidence>
<evidence type="ECO:0000256" key="6">
    <source>
        <dbReference type="PIRSR" id="PIRSR000429-1"/>
    </source>
</evidence>
<dbReference type="Pfam" id="PF02803">
    <property type="entry name" value="Thiolase_C"/>
    <property type="match status" value="1"/>
</dbReference>